<reference evidence="2 3" key="1">
    <citation type="submission" date="2019-08" db="EMBL/GenBank/DDBJ databases">
        <authorList>
            <person name="Herpell B J."/>
        </authorList>
    </citation>
    <scope>NUCLEOTIDE SEQUENCE [LARGE SCALE GENOMIC DNA]</scope>
    <source>
        <strain evidence="3">Msb3</strain>
    </source>
</reference>
<keyword evidence="3" id="KW-1185">Reference proteome</keyword>
<accession>A0A5Q4Z3E4</accession>
<dbReference type="KEGG" id="pdio:PDMSB3_1980.1"/>
<feature type="transmembrane region" description="Helical" evidence="1">
    <location>
        <begin position="20"/>
        <end position="38"/>
    </location>
</feature>
<proteinExistence type="predicted"/>
<keyword evidence="1" id="KW-0812">Transmembrane</keyword>
<sequence>MRGLRYISMWLRGVINPNILFYGLHFLFPENAFVYLAAGRIL</sequence>
<gene>
    <name evidence="2" type="ORF">PDMSB3_1980</name>
</gene>
<evidence type="ECO:0000313" key="2">
    <source>
        <dbReference type="EMBL" id="VVD33264.1"/>
    </source>
</evidence>
<keyword evidence="1" id="KW-1133">Transmembrane helix</keyword>
<name>A0A5Q4Z3E4_9BURK</name>
<dbReference type="Proteomes" id="UP000325811">
    <property type="component" value="Chromosome II"/>
</dbReference>
<dbReference type="EMBL" id="LR699554">
    <property type="protein sequence ID" value="VVD33264.1"/>
    <property type="molecule type" value="Genomic_DNA"/>
</dbReference>
<protein>
    <submittedName>
        <fullName evidence="2">Uncharacterized protein</fullName>
    </submittedName>
</protein>
<evidence type="ECO:0000256" key="1">
    <source>
        <dbReference type="SAM" id="Phobius"/>
    </source>
</evidence>
<dbReference type="AlphaFoldDB" id="A0A5Q4Z3E4"/>
<evidence type="ECO:0000313" key="3">
    <source>
        <dbReference type="Proteomes" id="UP000325811"/>
    </source>
</evidence>
<organism evidence="2 3">
    <name type="scientific">Paraburkholderia dioscoreae</name>
    <dbReference type="NCBI Taxonomy" id="2604047"/>
    <lineage>
        <taxon>Bacteria</taxon>
        <taxon>Pseudomonadati</taxon>
        <taxon>Pseudomonadota</taxon>
        <taxon>Betaproteobacteria</taxon>
        <taxon>Burkholderiales</taxon>
        <taxon>Burkholderiaceae</taxon>
        <taxon>Paraburkholderia</taxon>
    </lineage>
</organism>
<keyword evidence="1" id="KW-0472">Membrane</keyword>